<dbReference type="AlphaFoldDB" id="A0A7M3U2Y7"/>
<dbReference type="KEGG" id="wms:ID128_02965"/>
<evidence type="ECO:0000313" key="2">
    <source>
        <dbReference type="Proteomes" id="UP000516514"/>
    </source>
</evidence>
<protein>
    <submittedName>
        <fullName evidence="1">Uncharacterized protein</fullName>
    </submittedName>
</protein>
<accession>A0A7M3U2Y7</accession>
<organism evidence="1 2">
    <name type="scientific">Candidatus Wolbachia massiliensis</name>
    <dbReference type="NCBI Taxonomy" id="1845000"/>
    <lineage>
        <taxon>Bacteria</taxon>
        <taxon>Pseudomonadati</taxon>
        <taxon>Pseudomonadota</taxon>
        <taxon>Alphaproteobacteria</taxon>
        <taxon>Rickettsiales</taxon>
        <taxon>Anaplasmataceae</taxon>
        <taxon>Wolbachieae</taxon>
        <taxon>Wolbachia</taxon>
    </lineage>
</organism>
<sequence length="68" mass="8178">MKYRKRAFILLVAVILVFLLLKNYSGFHEDVLHLKNDKEFKIRPENSIESTISHKEKEVYDHIFRSDD</sequence>
<reference evidence="1 2" key="1">
    <citation type="submission" date="2020-09" db="EMBL/GenBank/DDBJ databases">
        <title>An Earliest Endosymbiont, Wolbachia massiliensis sp. nov., Strain PL13 From the Bed Bug (Cimex hemipterius), Type strain of a New supergroup T.</title>
        <authorList>
            <person name="Laidoudi Y."/>
            <person name="Levasseur A."/>
            <person name="Medkour H."/>
            <person name="Maaloum M."/>
            <person name="BenKhedher M."/>
            <person name="Sambou M."/>
            <person name="Bassene H."/>
            <person name="Davoust B."/>
            <person name="Fenollar F."/>
            <person name="Raoult D."/>
            <person name="Mediannikov O."/>
        </authorList>
    </citation>
    <scope>NUCLEOTIDE SEQUENCE [LARGE SCALE GENOMIC DNA]</scope>
    <source>
        <strain evidence="1 2">PL13</strain>
    </source>
</reference>
<proteinExistence type="predicted"/>
<dbReference type="RefSeq" id="WP_191111520.1">
    <property type="nucleotide sequence ID" value="NZ_CP061738.1"/>
</dbReference>
<dbReference type="Proteomes" id="UP000516514">
    <property type="component" value="Chromosome"/>
</dbReference>
<keyword evidence="2" id="KW-1185">Reference proteome</keyword>
<evidence type="ECO:0000313" key="1">
    <source>
        <dbReference type="EMBL" id="QOD38772.1"/>
    </source>
</evidence>
<dbReference type="EMBL" id="CP061738">
    <property type="protein sequence ID" value="QOD38772.1"/>
    <property type="molecule type" value="Genomic_DNA"/>
</dbReference>
<name>A0A7M3U2Y7_9RICK</name>
<gene>
    <name evidence="1" type="ORF">ID128_02965</name>
</gene>